<dbReference type="PIRSF" id="PIRSF016184">
    <property type="entry name" value="PhzC_PhzF"/>
    <property type="match status" value="1"/>
</dbReference>
<gene>
    <name evidence="3" type="ordered locus">Echvi_3018</name>
</gene>
<sequence>MEIDYQIISVFTDQNRGYTGNPAAVILLDKLPAERDMQSIAKELKQPATTFLAKEPGEDRFAIRWFAPDAEIGLCGHGTAAATAYLGQKKNGFGKFTFVYPEGKLEGELNADQTVSISAQSIAVIEEITEFPEPILEGLGIPLLAMYRTDNKHIILAKSEQDIAKMDPDFERLSQCDIFGYAVTAQGETVDFVSRTLVPHTMQQEDHATGSSHAMLVPFWAKRLEKKHLNSLQLSKRGGAFKGVLADSGMVTLTGTFQIEKSGKLSL</sequence>
<evidence type="ECO:0000256" key="1">
    <source>
        <dbReference type="ARBA" id="ARBA00008270"/>
    </source>
</evidence>
<keyword evidence="4" id="KW-1185">Reference proteome</keyword>
<dbReference type="OrthoDB" id="9788221at2"/>
<dbReference type="Pfam" id="PF02567">
    <property type="entry name" value="PhzC-PhzF"/>
    <property type="match status" value="1"/>
</dbReference>
<dbReference type="EMBL" id="CP003346">
    <property type="protein sequence ID" value="AGA79256.1"/>
    <property type="molecule type" value="Genomic_DNA"/>
</dbReference>
<dbReference type="Gene3D" id="3.10.310.10">
    <property type="entry name" value="Diaminopimelate Epimerase, Chain A, domain 1"/>
    <property type="match status" value="2"/>
</dbReference>
<evidence type="ECO:0000313" key="4">
    <source>
        <dbReference type="Proteomes" id="UP000010796"/>
    </source>
</evidence>
<keyword evidence="2" id="KW-0413">Isomerase</keyword>
<accession>L0G2N1</accession>
<dbReference type="Proteomes" id="UP000010796">
    <property type="component" value="Chromosome"/>
</dbReference>
<dbReference type="InterPro" id="IPR003719">
    <property type="entry name" value="Phenazine_PhzF-like"/>
</dbReference>
<protein>
    <submittedName>
        <fullName evidence="3">Putative epimerase, PhzC/PhzF</fullName>
    </submittedName>
</protein>
<dbReference type="GO" id="GO:0005737">
    <property type="term" value="C:cytoplasm"/>
    <property type="evidence" value="ECO:0007669"/>
    <property type="project" value="TreeGrafter"/>
</dbReference>
<comment type="similarity">
    <text evidence="1">Belongs to the PhzF family.</text>
</comment>
<evidence type="ECO:0000256" key="2">
    <source>
        <dbReference type="ARBA" id="ARBA00023235"/>
    </source>
</evidence>
<reference evidence="4" key="1">
    <citation type="submission" date="2012-02" db="EMBL/GenBank/DDBJ databases">
        <title>The complete genome of Echinicola vietnamensis DSM 17526.</title>
        <authorList>
            <person name="Lucas S."/>
            <person name="Copeland A."/>
            <person name="Lapidus A."/>
            <person name="Glavina del Rio T."/>
            <person name="Dalin E."/>
            <person name="Tice H."/>
            <person name="Bruce D."/>
            <person name="Goodwin L."/>
            <person name="Pitluck S."/>
            <person name="Peters L."/>
            <person name="Ovchinnikova G."/>
            <person name="Teshima H."/>
            <person name="Kyrpides N."/>
            <person name="Mavromatis K."/>
            <person name="Ivanova N."/>
            <person name="Brettin T."/>
            <person name="Detter J.C."/>
            <person name="Han C."/>
            <person name="Larimer F."/>
            <person name="Land M."/>
            <person name="Hauser L."/>
            <person name="Markowitz V."/>
            <person name="Cheng J.-F."/>
            <person name="Hugenholtz P."/>
            <person name="Woyke T."/>
            <person name="Wu D."/>
            <person name="Brambilla E."/>
            <person name="Klenk H.-P."/>
            <person name="Eisen J.A."/>
        </authorList>
    </citation>
    <scope>NUCLEOTIDE SEQUENCE [LARGE SCALE GENOMIC DNA]</scope>
    <source>
        <strain evidence="4">DSM 17526 / LMG 23754 / KMM 6221</strain>
    </source>
</reference>
<evidence type="ECO:0000313" key="3">
    <source>
        <dbReference type="EMBL" id="AGA79256.1"/>
    </source>
</evidence>
<dbReference type="KEGG" id="evi:Echvi_3018"/>
<dbReference type="PANTHER" id="PTHR13774">
    <property type="entry name" value="PHENAZINE BIOSYNTHESIS PROTEIN"/>
    <property type="match status" value="1"/>
</dbReference>
<dbReference type="eggNOG" id="COG0384">
    <property type="taxonomic scope" value="Bacteria"/>
</dbReference>
<dbReference type="GO" id="GO:0016853">
    <property type="term" value="F:isomerase activity"/>
    <property type="evidence" value="ECO:0007669"/>
    <property type="project" value="UniProtKB-KW"/>
</dbReference>
<proteinExistence type="inferred from homology"/>
<organism evidence="3 4">
    <name type="scientific">Echinicola vietnamensis (strain DSM 17526 / LMG 23754 / KMM 6221)</name>
    <dbReference type="NCBI Taxonomy" id="926556"/>
    <lineage>
        <taxon>Bacteria</taxon>
        <taxon>Pseudomonadati</taxon>
        <taxon>Bacteroidota</taxon>
        <taxon>Cytophagia</taxon>
        <taxon>Cytophagales</taxon>
        <taxon>Cyclobacteriaceae</taxon>
        <taxon>Echinicola</taxon>
    </lineage>
</organism>
<dbReference type="HOGENOM" id="CLU_048756_2_2_10"/>
<dbReference type="STRING" id="926556.Echvi_3018"/>
<name>L0G2N1_ECHVK</name>
<dbReference type="RefSeq" id="WP_015266808.1">
    <property type="nucleotide sequence ID" value="NC_019904.1"/>
</dbReference>
<dbReference type="AlphaFoldDB" id="L0G2N1"/>
<dbReference type="SUPFAM" id="SSF54506">
    <property type="entry name" value="Diaminopimelate epimerase-like"/>
    <property type="match status" value="1"/>
</dbReference>
<dbReference type="PANTHER" id="PTHR13774:SF17">
    <property type="entry name" value="PHENAZINE BIOSYNTHESIS-LIKE DOMAIN-CONTAINING PROTEIN"/>
    <property type="match status" value="1"/>
</dbReference>